<evidence type="ECO:0000256" key="1">
    <source>
        <dbReference type="SAM" id="SignalP"/>
    </source>
</evidence>
<dbReference type="InterPro" id="IPR012338">
    <property type="entry name" value="Beta-lactam/transpept-like"/>
</dbReference>
<comment type="caution">
    <text evidence="3">The sequence shown here is derived from an EMBL/GenBank/DDBJ whole genome shotgun (WGS) entry which is preliminary data.</text>
</comment>
<dbReference type="PANTHER" id="PTHR46825">
    <property type="entry name" value="D-ALANYL-D-ALANINE-CARBOXYPEPTIDASE/ENDOPEPTIDASE AMPH"/>
    <property type="match status" value="1"/>
</dbReference>
<feature type="chain" id="PRO_5046345574" evidence="1">
    <location>
        <begin position="19"/>
        <end position="384"/>
    </location>
</feature>
<feature type="domain" description="Beta-lactamase-related" evidence="2">
    <location>
        <begin position="43"/>
        <end position="371"/>
    </location>
</feature>
<gene>
    <name evidence="3" type="ORF">JK358_06800</name>
</gene>
<reference evidence="3 4" key="1">
    <citation type="submission" date="2021-01" db="EMBL/GenBank/DDBJ databases">
        <title>WGS of actinomycetes isolated from Thailand.</title>
        <authorList>
            <person name="Thawai C."/>
        </authorList>
    </citation>
    <scope>NUCLEOTIDE SEQUENCE [LARGE SCALE GENOMIC DNA]</scope>
    <source>
        <strain evidence="3 4">LPG 2</strain>
    </source>
</reference>
<dbReference type="Pfam" id="PF00144">
    <property type="entry name" value="Beta-lactamase"/>
    <property type="match status" value="1"/>
</dbReference>
<dbReference type="InterPro" id="IPR050491">
    <property type="entry name" value="AmpC-like"/>
</dbReference>
<accession>A0ABS1M202</accession>
<dbReference type="EMBL" id="JAERRJ010000002">
    <property type="protein sequence ID" value="MBL1074100.1"/>
    <property type="molecule type" value="Genomic_DNA"/>
</dbReference>
<name>A0ABS1M202_9NOCA</name>
<proteinExistence type="predicted"/>
<keyword evidence="1" id="KW-0732">Signal</keyword>
<feature type="signal peptide" evidence="1">
    <location>
        <begin position="1"/>
        <end position="18"/>
    </location>
</feature>
<protein>
    <submittedName>
        <fullName evidence="3">Beta-lactamase family protein</fullName>
    </submittedName>
</protein>
<dbReference type="Gene3D" id="3.40.710.10">
    <property type="entry name" value="DD-peptidase/beta-lactamase superfamily"/>
    <property type="match status" value="1"/>
</dbReference>
<evidence type="ECO:0000313" key="3">
    <source>
        <dbReference type="EMBL" id="MBL1074100.1"/>
    </source>
</evidence>
<dbReference type="InterPro" id="IPR001466">
    <property type="entry name" value="Beta-lactam-related"/>
</dbReference>
<dbReference type="PANTHER" id="PTHR46825:SF7">
    <property type="entry name" value="D-ALANYL-D-ALANINE CARBOXYPEPTIDASE"/>
    <property type="match status" value="1"/>
</dbReference>
<evidence type="ECO:0000313" key="4">
    <source>
        <dbReference type="Proteomes" id="UP000602198"/>
    </source>
</evidence>
<sequence length="384" mass="39335">MRVKVGRGMAMVAAGVSAAGLVVGCAAGDGAGRGAVVEALNRVVAGGAVPGAQVVVGAGGSVWSAQAGVGDIERGTPFPEGARVRIGSNTKTFVATVMLQLAGEGAVELDAGVERYLPGVVWGPGIDGDRITVRNLLQHTSGLPEYAAEFGATPGPGQIAVQSAELRWMTVDMAEVVRQALTAPAEFEPGAGWAYSNTNYAIAGMVIEKITGNSLGAEITRRIIEPLGLRDTYYPDPGETGIRGPHPVGYLETDGVRVDYTEQNVSVAGAAGAMVSTGADLNRFFTALLNGELLAPAQLAEMKQTVPVPGAGESLDYGLGLMRSSLSCGKDSWGHGGDIDGFEVRGGVTDDGRAVTVTINQVPTTAEPTTRVLEVVDAALCATD</sequence>
<dbReference type="RefSeq" id="WP_201944931.1">
    <property type="nucleotide sequence ID" value="NZ_JAERRJ010000002.1"/>
</dbReference>
<dbReference type="Proteomes" id="UP000602198">
    <property type="component" value="Unassembled WGS sequence"/>
</dbReference>
<evidence type="ECO:0000259" key="2">
    <source>
        <dbReference type="Pfam" id="PF00144"/>
    </source>
</evidence>
<dbReference type="SUPFAM" id="SSF56601">
    <property type="entry name" value="beta-lactamase/transpeptidase-like"/>
    <property type="match status" value="1"/>
</dbReference>
<keyword evidence="4" id="KW-1185">Reference proteome</keyword>
<organism evidence="3 4">
    <name type="scientific">Nocardia acididurans</name>
    <dbReference type="NCBI Taxonomy" id="2802282"/>
    <lineage>
        <taxon>Bacteria</taxon>
        <taxon>Bacillati</taxon>
        <taxon>Actinomycetota</taxon>
        <taxon>Actinomycetes</taxon>
        <taxon>Mycobacteriales</taxon>
        <taxon>Nocardiaceae</taxon>
        <taxon>Nocardia</taxon>
    </lineage>
</organism>
<dbReference type="PROSITE" id="PS51257">
    <property type="entry name" value="PROKAR_LIPOPROTEIN"/>
    <property type="match status" value="1"/>
</dbReference>